<dbReference type="GO" id="GO:0016787">
    <property type="term" value="F:hydrolase activity"/>
    <property type="evidence" value="ECO:0007669"/>
    <property type="project" value="UniProtKB-KW"/>
</dbReference>
<evidence type="ECO:0000256" key="8">
    <source>
        <dbReference type="ARBA" id="ARBA00023118"/>
    </source>
</evidence>
<keyword evidence="4 12" id="KW-0255">Endonuclease</keyword>
<keyword evidence="7" id="KW-0694">RNA-binding</keyword>
<dbReference type="Gene3D" id="3.30.420.10">
    <property type="entry name" value="Ribonuclease H-like superfamily/Ribonuclease H"/>
    <property type="match status" value="2"/>
</dbReference>
<evidence type="ECO:0000313" key="14">
    <source>
        <dbReference type="EMBL" id="AZA84005.1"/>
    </source>
</evidence>
<dbReference type="Pfam" id="PF13395">
    <property type="entry name" value="HNH_4"/>
    <property type="match status" value="1"/>
</dbReference>
<dbReference type="GO" id="GO:0046872">
    <property type="term" value="F:metal ion binding"/>
    <property type="evidence" value="ECO:0007669"/>
    <property type="project" value="UniProtKB-KW"/>
</dbReference>
<comment type="subunit">
    <text evidence="11">Monomer. Binds crRNA and tracrRNA.</text>
</comment>
<name>A0A3G6RHE6_CHRLC</name>
<protein>
    <recommendedName>
        <fullName evidence="13">HNH Cas9-type domain-containing protein</fullName>
    </recommendedName>
</protein>
<evidence type="ECO:0000259" key="13">
    <source>
        <dbReference type="PROSITE" id="PS51749"/>
    </source>
</evidence>
<dbReference type="InterPro" id="IPR033114">
    <property type="entry name" value="HNH_CAS9"/>
</dbReference>
<evidence type="ECO:0000256" key="1">
    <source>
        <dbReference type="ARBA" id="ARBA00001946"/>
    </source>
</evidence>
<evidence type="ECO:0000256" key="2">
    <source>
        <dbReference type="ARBA" id="ARBA00022722"/>
    </source>
</evidence>
<evidence type="ECO:0000256" key="3">
    <source>
        <dbReference type="ARBA" id="ARBA00022723"/>
    </source>
</evidence>
<dbReference type="InterPro" id="IPR003615">
    <property type="entry name" value="HNH_nuc"/>
</dbReference>
<dbReference type="GO" id="GO:0051607">
    <property type="term" value="P:defense response to virus"/>
    <property type="evidence" value="ECO:0007669"/>
    <property type="project" value="UniProtKB-KW"/>
</dbReference>
<evidence type="ECO:0000256" key="4">
    <source>
        <dbReference type="ARBA" id="ARBA00022759"/>
    </source>
</evidence>
<keyword evidence="6" id="KW-0460">Magnesium</keyword>
<evidence type="ECO:0000256" key="7">
    <source>
        <dbReference type="ARBA" id="ARBA00022884"/>
    </source>
</evidence>
<comment type="cofactor">
    <cofactor evidence="1">
        <name>Mg(2+)</name>
        <dbReference type="ChEBI" id="CHEBI:18420"/>
    </cofactor>
</comment>
<dbReference type="GO" id="GO:0003723">
    <property type="term" value="F:RNA binding"/>
    <property type="evidence" value="ECO:0007669"/>
    <property type="project" value="UniProtKB-UniRule"/>
</dbReference>
<evidence type="ECO:0000256" key="10">
    <source>
        <dbReference type="ARBA" id="ARBA00023211"/>
    </source>
</evidence>
<keyword evidence="3" id="KW-0479">Metal-binding</keyword>
<keyword evidence="5 12" id="KW-0378">Hydrolase</keyword>
<dbReference type="InterPro" id="IPR036397">
    <property type="entry name" value="RNaseH_sf"/>
</dbReference>
<dbReference type="GO" id="GO:0004519">
    <property type="term" value="F:endonuclease activity"/>
    <property type="evidence" value="ECO:0007669"/>
    <property type="project" value="UniProtKB-UniRule"/>
</dbReference>
<keyword evidence="9 12" id="KW-0238">DNA-binding</keyword>
<evidence type="ECO:0000256" key="11">
    <source>
        <dbReference type="ARBA" id="ARBA00046380"/>
    </source>
</evidence>
<dbReference type="NCBIfam" id="TIGR01865">
    <property type="entry name" value="cas_Csn1"/>
    <property type="match status" value="2"/>
</dbReference>
<keyword evidence="8" id="KW-0051">Antiviral defense</keyword>
<dbReference type="PROSITE" id="PS51749">
    <property type="entry name" value="HNH_CAS9"/>
    <property type="match status" value="1"/>
</dbReference>
<proteinExistence type="predicted"/>
<evidence type="ECO:0000313" key="16">
    <source>
        <dbReference type="Proteomes" id="UP000236262"/>
    </source>
</evidence>
<dbReference type="InterPro" id="IPR028629">
    <property type="entry name" value="Cas9"/>
</dbReference>
<evidence type="ECO:0000256" key="9">
    <source>
        <dbReference type="ARBA" id="ARBA00023125"/>
    </source>
</evidence>
<evidence type="ECO:0000256" key="6">
    <source>
        <dbReference type="ARBA" id="ARBA00022842"/>
    </source>
</evidence>
<reference evidence="15 16" key="1">
    <citation type="submission" date="2018-01" db="EMBL/GenBank/DDBJ databases">
        <title>Draft genome sequences of Chryseobacterium lactis NCTC11390, Chryseobacterium oncorhynchi 701B-08, and Chryseobacterium viscerum 687B-08.</title>
        <authorList>
            <person name="Jeong J.-J."/>
            <person name="Lee Y.J."/>
            <person name="Park B."/>
            <person name="Choi I.-G."/>
            <person name="Kim K.D."/>
        </authorList>
    </citation>
    <scope>NUCLEOTIDE SEQUENCE [LARGE SCALE GENOMIC DNA]</scope>
    <source>
        <strain evidence="15 16">NCTC11390</strain>
    </source>
</reference>
<dbReference type="GO" id="GO:0003677">
    <property type="term" value="F:DNA binding"/>
    <property type="evidence" value="ECO:0007669"/>
    <property type="project" value="UniProtKB-UniRule"/>
</dbReference>
<dbReference type="KEGG" id="clac:EG342_19890"/>
<evidence type="ECO:0000313" key="17">
    <source>
        <dbReference type="Proteomes" id="UP000279972"/>
    </source>
</evidence>
<feature type="domain" description="HNH Cas9-type" evidence="13">
    <location>
        <begin position="720"/>
        <end position="889"/>
    </location>
</feature>
<keyword evidence="17" id="KW-1185">Reference proteome</keyword>
<gene>
    <name evidence="15" type="ORF">C1637_16050</name>
    <name evidence="14" type="ORF">EG342_19890</name>
</gene>
<evidence type="ECO:0000256" key="12">
    <source>
        <dbReference type="PROSITE-ProRule" id="PRU01085"/>
    </source>
</evidence>
<dbReference type="OrthoDB" id="9777169at2"/>
<organism evidence="15 16">
    <name type="scientific">Chryseobacterium lactis</name>
    <dbReference type="NCBI Taxonomy" id="1241981"/>
    <lineage>
        <taxon>Bacteria</taxon>
        <taxon>Pseudomonadati</taxon>
        <taxon>Bacteroidota</taxon>
        <taxon>Flavobacteriia</taxon>
        <taxon>Flavobacteriales</taxon>
        <taxon>Weeksellaceae</taxon>
        <taxon>Chryseobacterium group</taxon>
        <taxon>Chryseobacterium</taxon>
    </lineage>
</organism>
<reference evidence="14 17" key="2">
    <citation type="submission" date="2018-11" db="EMBL/GenBank/DDBJ databases">
        <title>Proposal to divide the Flavobacteriaceae and reorganize its genera based on Amino Acid Identity values calculated from whole genome sequences.</title>
        <authorList>
            <person name="Nicholson A.C."/>
            <person name="Gulvik C.A."/>
            <person name="Whitney A.M."/>
            <person name="Humrighouse B.W."/>
            <person name="Bell M."/>
            <person name="Holmes B."/>
            <person name="Steigerwalt A.G."/>
            <person name="Villarma A."/>
            <person name="Sheth M."/>
            <person name="Batra D."/>
            <person name="Pryor J."/>
            <person name="Bernardet J.-F."/>
            <person name="Hugo C."/>
            <person name="Kampfer P."/>
            <person name="Newman J."/>
            <person name="McQuiston J.R."/>
        </authorList>
    </citation>
    <scope>NUCLEOTIDE SEQUENCE [LARGE SCALE GENOMIC DNA]</scope>
    <source>
        <strain evidence="14 17">KC_1864</strain>
    </source>
</reference>
<keyword evidence="2 12" id="KW-0540">Nuclease</keyword>
<dbReference type="EMBL" id="CP033924">
    <property type="protein sequence ID" value="AZA84005.1"/>
    <property type="molecule type" value="Genomic_DNA"/>
</dbReference>
<dbReference type="EMBL" id="PPEH01000006">
    <property type="protein sequence ID" value="PNW12560.1"/>
    <property type="molecule type" value="Genomic_DNA"/>
</dbReference>
<accession>A0A3G6RHE6</accession>
<sequence>MKTLGIDLGTNSVGWAIRNTELQDNQIEDCGVITFEKGVASEKGIEFPKVQKRTESRGKRRNYQAEKYRKYALLDFLIEKKMCPLTIAELDRWRKYEKGKHREYPQSKEFIDWLRFDFDGDGKPDFHLFDKDKNESYYVFRAFSIEENYIHVFKSNPQILGRVLYQLVQRRGFKGRDEEEAKIILNGSEKSGTKGRDEIESFIDSYSTLGAALYYYQKENGGRIRQRYNLRKDYEAELRQICKVQSISTSDYEKLWKAIVWQRPLRTQKGLVGNCIYEKNKRRVAVSHPLYEEYRTWVFINNLNIVPPPDTELSDYLHERIYPLFYKSTPDFELNVIDKQLAKDEAKRLSGHVGKTKVISVKLLKSFHDVFGEGWRGKLKWDINGDRAVQPLKKDHKDYTFDDLWHILLTFDGQENLKKLAVEKLKLDEEKAIKFSKIKLQQGYATLSLSAVKKILPYLQKGFLYSHAVYLANLYKVLGENVISGTLINHFAEEVSLFLQKDSLNRKVAAIVNGLISEMLNSNERYYISDNRDLDKDEKEAILNKIIDNYGLLSWERMNETEKSEVIEKVSVQYLDFLKKPITLKSNLFIKPIRIHDQILKFLQDTYHVSEDRKKYLWHPSEQENYSEAEDYFEYSIGKKMYYLRENEVPKFLYKNPDAEFEGRQIKLLGNLEPLSRGFKNPMALKSLYKLKSLINYFLQQDKIDEETRVVIEIARELNDKNKRKAIEIWQKERERENESYRKEIQEYREQFPHIALIDESTIIRKLRLWHEQNKICVYTGKLISITDLLSNNKFDFEHTIPASISFDNELKNLTITDATYNRLYKSNKFPTQLLNYESESAINGETVSPIIRNIEFLFGERTIEHKEIKGKTETIIKWKKITELEKQYDDWKKKASYASSKEIKDNCIIKYHTIKMDLDYWRAKLTSFTITEYKAGWRNNQLRDAQIITKYALPYFKTIFKNVSVEKGSITDIFKKVYKVQSTKDKKDRSKHSHHAQDAAILTLIPNVFHRERIIKLYEAEIDKRTGNIYHEKPLGWESFSEKYIQEIQNKILINNLVDNRTVTQTYKVPRRRGKIDHIKAQDEQGNYNYKLDSEGQKIPKVAKGDTIRGQLHGETFYGAIKQPVRNDEDQILFDENKKMILKDDIFVVVRKPLLYKNDANSPGFKTIEEIEKIIVDKALFKMIKKQVDNSDLKTALTDGVYMLNAEGNETGQKIRRIRCFEKQLKYKTAVKIHKHQFESKKDYKKATLAVNGENPYCLFYKSDEGRAMKVLSIIELSELKLKNLKDLYNEPEFLSSETGKGKNKSAIPLYSILKKEDKVIFYKNSINELKDLDTEELSRRMFKVYQFEGDSNRMKFRHHLAAGIDTELKKENKEYSAVDFEEKQMFLRLSQGQWNFAIEHKDFELTLSGKIKWNL</sequence>
<keyword evidence="10" id="KW-0464">Manganese</keyword>
<evidence type="ECO:0000256" key="5">
    <source>
        <dbReference type="ARBA" id="ARBA00022801"/>
    </source>
</evidence>
<evidence type="ECO:0000313" key="15">
    <source>
        <dbReference type="EMBL" id="PNW12560.1"/>
    </source>
</evidence>
<dbReference type="Proteomes" id="UP000236262">
    <property type="component" value="Unassembled WGS sequence"/>
</dbReference>
<dbReference type="Proteomes" id="UP000279972">
    <property type="component" value="Chromosome"/>
</dbReference>
<dbReference type="RefSeq" id="WP_103292747.1">
    <property type="nucleotide sequence ID" value="NZ_CP033924.1"/>
</dbReference>